<dbReference type="EMBL" id="FNEZ01000002">
    <property type="protein sequence ID" value="SDJ67239.1"/>
    <property type="molecule type" value="Genomic_DNA"/>
</dbReference>
<proteinExistence type="predicted"/>
<keyword evidence="3" id="KW-1185">Reference proteome</keyword>
<reference evidence="2 3" key="1">
    <citation type="submission" date="2016-10" db="EMBL/GenBank/DDBJ databases">
        <authorList>
            <person name="de Groot N.N."/>
        </authorList>
    </citation>
    <scope>NUCLEOTIDE SEQUENCE [LARGE SCALE GENOMIC DNA]</scope>
    <source>
        <strain evidence="2 3">CGMCC 1.10076</strain>
    </source>
</reference>
<dbReference type="STRING" id="1128970.SAMN04487935_1441"/>
<dbReference type="Pfam" id="PF13648">
    <property type="entry name" value="Lipocalin_4"/>
    <property type="match status" value="1"/>
</dbReference>
<dbReference type="AlphaFoldDB" id="A0A1G8VMS3"/>
<dbReference type="RefSeq" id="WP_091393203.1">
    <property type="nucleotide sequence ID" value="NZ_BKAI01000003.1"/>
</dbReference>
<feature type="domain" description="Lipocalin-like" evidence="1">
    <location>
        <begin position="29"/>
        <end position="120"/>
    </location>
</feature>
<sequence length="146" mass="16988">MKNAFRIVAISLFLSACQHQVKPEDVAKLNGYWEIEKVLLPDGKVKDYTINETYDFFEIKGNKGFRQKVMPRLDGSFETNELQEKVAVVYDKGKTYLKYETPYAKWREELKSVSEKELVLLNAENKEYHYKKTTPINITGNGKKAQ</sequence>
<dbReference type="InterPro" id="IPR024311">
    <property type="entry name" value="Lipocalin-like"/>
</dbReference>
<protein>
    <recommendedName>
        <fullName evidence="1">Lipocalin-like domain-containing protein</fullName>
    </recommendedName>
</protein>
<dbReference type="OrthoDB" id="1143855at2"/>
<organism evidence="2 3">
    <name type="scientific">Flavobacterium noncentrifugens</name>
    <dbReference type="NCBI Taxonomy" id="1128970"/>
    <lineage>
        <taxon>Bacteria</taxon>
        <taxon>Pseudomonadati</taxon>
        <taxon>Bacteroidota</taxon>
        <taxon>Flavobacteriia</taxon>
        <taxon>Flavobacteriales</taxon>
        <taxon>Flavobacteriaceae</taxon>
        <taxon>Flavobacterium</taxon>
    </lineage>
</organism>
<accession>A0A1G8VMS3</accession>
<evidence type="ECO:0000259" key="1">
    <source>
        <dbReference type="Pfam" id="PF13648"/>
    </source>
</evidence>
<name>A0A1G8VMS3_9FLAO</name>
<evidence type="ECO:0000313" key="3">
    <source>
        <dbReference type="Proteomes" id="UP000199580"/>
    </source>
</evidence>
<dbReference type="Proteomes" id="UP000199580">
    <property type="component" value="Unassembled WGS sequence"/>
</dbReference>
<gene>
    <name evidence="2" type="ORF">SAMN04487935_1441</name>
</gene>
<dbReference type="PROSITE" id="PS51257">
    <property type="entry name" value="PROKAR_LIPOPROTEIN"/>
    <property type="match status" value="1"/>
</dbReference>
<evidence type="ECO:0000313" key="2">
    <source>
        <dbReference type="EMBL" id="SDJ67239.1"/>
    </source>
</evidence>